<name>A0A1S8KYN1_9CLOT</name>
<protein>
    <recommendedName>
        <fullName evidence="2 10">FAD:protein FMN transferase</fullName>
        <ecNumber evidence="1 10">2.7.1.180</ecNumber>
    </recommendedName>
    <alternativeName>
        <fullName evidence="8 10">Flavin transferase</fullName>
    </alternativeName>
</protein>
<evidence type="ECO:0000256" key="2">
    <source>
        <dbReference type="ARBA" id="ARBA00016337"/>
    </source>
</evidence>
<comment type="catalytic activity">
    <reaction evidence="9 10">
        <text>L-threonyl-[protein] + FAD = FMN-L-threonyl-[protein] + AMP + H(+)</text>
        <dbReference type="Rhea" id="RHEA:36847"/>
        <dbReference type="Rhea" id="RHEA-COMP:11060"/>
        <dbReference type="Rhea" id="RHEA-COMP:11061"/>
        <dbReference type="ChEBI" id="CHEBI:15378"/>
        <dbReference type="ChEBI" id="CHEBI:30013"/>
        <dbReference type="ChEBI" id="CHEBI:57692"/>
        <dbReference type="ChEBI" id="CHEBI:74257"/>
        <dbReference type="ChEBI" id="CHEBI:456215"/>
        <dbReference type="EC" id="2.7.1.180"/>
    </reaction>
</comment>
<dbReference type="InterPro" id="IPR003374">
    <property type="entry name" value="ApbE-like_sf"/>
</dbReference>
<keyword evidence="3 10" id="KW-0285">Flavoprotein</keyword>
<keyword evidence="4 10" id="KW-0808">Transferase</keyword>
<dbReference type="PIRSF" id="PIRSF006268">
    <property type="entry name" value="ApbE"/>
    <property type="match status" value="1"/>
</dbReference>
<feature type="binding site" evidence="11">
    <location>
        <position position="270"/>
    </location>
    <ligand>
        <name>Mg(2+)</name>
        <dbReference type="ChEBI" id="CHEBI:18420"/>
    </ligand>
</feature>
<accession>A0A1S8KYN1</accession>
<comment type="similarity">
    <text evidence="10">Belongs to the ApbE family.</text>
</comment>
<dbReference type="Pfam" id="PF02424">
    <property type="entry name" value="ApbE"/>
    <property type="match status" value="1"/>
</dbReference>
<dbReference type="EMBL" id="CP096983">
    <property type="protein sequence ID" value="URZ12855.1"/>
    <property type="molecule type" value="Genomic_DNA"/>
</dbReference>
<organism evidence="12 13">
    <name type="scientific">Clostridium felsineum</name>
    <dbReference type="NCBI Taxonomy" id="36839"/>
    <lineage>
        <taxon>Bacteria</taxon>
        <taxon>Bacillati</taxon>
        <taxon>Bacillota</taxon>
        <taxon>Clostridia</taxon>
        <taxon>Eubacteriales</taxon>
        <taxon>Clostridiaceae</taxon>
        <taxon>Clostridium</taxon>
    </lineage>
</organism>
<dbReference type="PANTHER" id="PTHR30040:SF2">
    <property type="entry name" value="FAD:PROTEIN FMN TRANSFERASE"/>
    <property type="match status" value="1"/>
</dbReference>
<dbReference type="SUPFAM" id="SSF143631">
    <property type="entry name" value="ApbE-like"/>
    <property type="match status" value="1"/>
</dbReference>
<evidence type="ECO:0000256" key="8">
    <source>
        <dbReference type="ARBA" id="ARBA00031306"/>
    </source>
</evidence>
<proteinExistence type="inferred from homology"/>
<evidence type="ECO:0000256" key="6">
    <source>
        <dbReference type="ARBA" id="ARBA00022827"/>
    </source>
</evidence>
<evidence type="ECO:0000256" key="1">
    <source>
        <dbReference type="ARBA" id="ARBA00011955"/>
    </source>
</evidence>
<evidence type="ECO:0000313" key="12">
    <source>
        <dbReference type="EMBL" id="URZ12855.1"/>
    </source>
</evidence>
<dbReference type="Gene3D" id="3.10.520.10">
    <property type="entry name" value="ApbE-like domains"/>
    <property type="match status" value="1"/>
</dbReference>
<reference evidence="12 13" key="1">
    <citation type="submission" date="2022-04" db="EMBL/GenBank/DDBJ databases">
        <title>Genome sequence of C. roseum typestrain.</title>
        <authorList>
            <person name="Poehlein A."/>
            <person name="Schoch T."/>
            <person name="Duerre P."/>
            <person name="Daniel R."/>
        </authorList>
    </citation>
    <scope>NUCLEOTIDE SEQUENCE [LARGE SCALE GENOMIC DNA]</scope>
    <source>
        <strain evidence="12 13">DSM 7320</strain>
    </source>
</reference>
<sequence>MFLTNIFSPNISYNKIFYCLGTVINLTAFGKNCEVAISEAIEALEKIDNTFSAFKDFSEVSNINKNAHSNFVKLSAETFFLIESSIYYSKLTNGNFDPTIKPLVNLWSIGKENFKIPNKTEISNVLKLVNYNDLILDKKNSSIMLKNNGQSIDLGGIAKGYAADKIKEVFYKHKIKRGIIDLGGNIVVIGQKAPKQNWNIGVQNPFSTRGEYIGILNLKDKSVVTSGNYERYSVVNGKHYHHIINPKTGYPEDTDVVSVTVISDKSIDGDGLSTGLYIMGVLNSINLINSLKGIDCIFITRNKNVYSTNGIKNNFKLTNEEFNFQEVI</sequence>
<dbReference type="EC" id="2.7.1.180" evidence="1 10"/>
<evidence type="ECO:0000256" key="5">
    <source>
        <dbReference type="ARBA" id="ARBA00022723"/>
    </source>
</evidence>
<dbReference type="InterPro" id="IPR024932">
    <property type="entry name" value="ApbE"/>
</dbReference>
<dbReference type="PANTHER" id="PTHR30040">
    <property type="entry name" value="THIAMINE BIOSYNTHESIS LIPOPROTEIN APBE"/>
    <property type="match status" value="1"/>
</dbReference>
<dbReference type="AlphaFoldDB" id="A0A1S8KYN1"/>
<dbReference type="GO" id="GO:0046872">
    <property type="term" value="F:metal ion binding"/>
    <property type="evidence" value="ECO:0007669"/>
    <property type="project" value="UniProtKB-UniRule"/>
</dbReference>
<keyword evidence="13" id="KW-1185">Reference proteome</keyword>
<dbReference type="GO" id="GO:0016740">
    <property type="term" value="F:transferase activity"/>
    <property type="evidence" value="ECO:0007669"/>
    <property type="project" value="UniProtKB-UniRule"/>
</dbReference>
<comment type="cofactor">
    <cofactor evidence="11">
        <name>Mg(2+)</name>
        <dbReference type="ChEBI" id="CHEBI:18420"/>
    </cofactor>
    <cofactor evidence="11">
        <name>Mn(2+)</name>
        <dbReference type="ChEBI" id="CHEBI:29035"/>
    </cofactor>
    <text evidence="11">Magnesium. Can also use manganese.</text>
</comment>
<keyword evidence="5 10" id="KW-0479">Metal-binding</keyword>
<dbReference type="Proteomes" id="UP000190951">
    <property type="component" value="Chromosome"/>
</dbReference>
<feature type="binding site" evidence="11">
    <location>
        <position position="156"/>
    </location>
    <ligand>
        <name>Mg(2+)</name>
        <dbReference type="ChEBI" id="CHEBI:18420"/>
    </ligand>
</feature>
<evidence type="ECO:0000313" key="13">
    <source>
        <dbReference type="Proteomes" id="UP000190951"/>
    </source>
</evidence>
<evidence type="ECO:0000256" key="4">
    <source>
        <dbReference type="ARBA" id="ARBA00022679"/>
    </source>
</evidence>
<evidence type="ECO:0000256" key="9">
    <source>
        <dbReference type="ARBA" id="ARBA00048540"/>
    </source>
</evidence>
<evidence type="ECO:0000256" key="3">
    <source>
        <dbReference type="ARBA" id="ARBA00022630"/>
    </source>
</evidence>
<keyword evidence="6 10" id="KW-0274">FAD</keyword>
<dbReference type="STRING" id="84029.CROST_38700"/>
<evidence type="ECO:0000256" key="10">
    <source>
        <dbReference type="PIRNR" id="PIRNR006268"/>
    </source>
</evidence>
<dbReference type="KEGG" id="crw:CROST_036000"/>
<gene>
    <name evidence="12" type="primary">apbE_1</name>
    <name evidence="12" type="ORF">CROST_036000</name>
</gene>
<evidence type="ECO:0000256" key="11">
    <source>
        <dbReference type="PIRSR" id="PIRSR006268-2"/>
    </source>
</evidence>
<dbReference type="RefSeq" id="WP_077832264.1">
    <property type="nucleotide sequence ID" value="NZ_CP096983.1"/>
</dbReference>
<feature type="binding site" evidence="11">
    <location>
        <position position="274"/>
    </location>
    <ligand>
        <name>Mg(2+)</name>
        <dbReference type="ChEBI" id="CHEBI:18420"/>
    </ligand>
</feature>
<evidence type="ECO:0000256" key="7">
    <source>
        <dbReference type="ARBA" id="ARBA00022842"/>
    </source>
</evidence>
<keyword evidence="7 10" id="KW-0460">Magnesium</keyword>